<sequence>MIKVAILEDEQLARDNLEQLIRKYSEFELVGSFSTGRELLRHLKDIDVVFLDVRLSGESGLDVSKKIKSTGIVFVTAYPEYAVEAFEVNAIDYLVKPVSEERFSECVEKISQICSRSLAKLPVKDFDGILLIDFKDILFIEAFGKKCMACTINGEYEVYHWNISHLERRLPREFVRVHKSYICNLEHVKKILCSPCFQIEMENSKLIPVSKKYQKFVKSVLLR</sequence>
<dbReference type="PANTHER" id="PTHR37299">
    <property type="entry name" value="TRANSCRIPTIONAL REGULATOR-RELATED"/>
    <property type="match status" value="1"/>
</dbReference>
<dbReference type="InterPro" id="IPR007492">
    <property type="entry name" value="LytTR_DNA-bd_dom"/>
</dbReference>
<dbReference type="KEGG" id="tle:Tlet_0572"/>
<dbReference type="GO" id="GO:0003677">
    <property type="term" value="F:DNA binding"/>
    <property type="evidence" value="ECO:0007669"/>
    <property type="project" value="InterPro"/>
</dbReference>
<keyword evidence="1" id="KW-0597">Phosphoprotein</keyword>
<keyword evidence="5" id="KW-1185">Reference proteome</keyword>
<dbReference type="Gene3D" id="2.40.50.1020">
    <property type="entry name" value="LytTr DNA-binding domain"/>
    <property type="match status" value="1"/>
</dbReference>
<dbReference type="STRING" id="416591.Tlet_0572"/>
<evidence type="ECO:0000259" key="2">
    <source>
        <dbReference type="PROSITE" id="PS50110"/>
    </source>
</evidence>
<dbReference type="InterPro" id="IPR001789">
    <property type="entry name" value="Sig_transdc_resp-reg_receiver"/>
</dbReference>
<dbReference type="Proteomes" id="UP000002016">
    <property type="component" value="Chromosome"/>
</dbReference>
<dbReference type="InterPro" id="IPR011006">
    <property type="entry name" value="CheY-like_superfamily"/>
</dbReference>
<dbReference type="PROSITE" id="PS50930">
    <property type="entry name" value="HTH_LYTTR"/>
    <property type="match status" value="1"/>
</dbReference>
<gene>
    <name evidence="4" type="ordered locus">Tlet_0572</name>
</gene>
<dbReference type="HOGENOM" id="CLU_000445_14_1_0"/>
<dbReference type="SMART" id="SM00850">
    <property type="entry name" value="LytTR"/>
    <property type="match status" value="1"/>
</dbReference>
<dbReference type="Gene3D" id="3.40.50.2300">
    <property type="match status" value="1"/>
</dbReference>
<dbReference type="SUPFAM" id="SSF52172">
    <property type="entry name" value="CheY-like"/>
    <property type="match status" value="1"/>
</dbReference>
<dbReference type="EMBL" id="CP000812">
    <property type="protein sequence ID" value="ABV33138.1"/>
    <property type="molecule type" value="Genomic_DNA"/>
</dbReference>
<proteinExistence type="predicted"/>
<evidence type="ECO:0000256" key="1">
    <source>
        <dbReference type="PROSITE-ProRule" id="PRU00169"/>
    </source>
</evidence>
<reference evidence="4 5" key="1">
    <citation type="submission" date="2007-08" db="EMBL/GenBank/DDBJ databases">
        <title>Complete sequence of Thermotoga lettingae TMO.</title>
        <authorList>
            <consortium name="US DOE Joint Genome Institute"/>
            <person name="Copeland A."/>
            <person name="Lucas S."/>
            <person name="Lapidus A."/>
            <person name="Barry K."/>
            <person name="Glavina del Rio T."/>
            <person name="Dalin E."/>
            <person name="Tice H."/>
            <person name="Pitluck S."/>
            <person name="Foster B."/>
            <person name="Bruce D."/>
            <person name="Schmutz J."/>
            <person name="Larimer F."/>
            <person name="Land M."/>
            <person name="Hauser L."/>
            <person name="Kyrpides N."/>
            <person name="Mikhailova N."/>
            <person name="Nelson K."/>
            <person name="Gogarten J.P."/>
            <person name="Noll K."/>
            <person name="Richardson P."/>
        </authorList>
    </citation>
    <scope>NUCLEOTIDE SEQUENCE [LARGE SCALE GENOMIC DNA]</scope>
    <source>
        <strain evidence="5">ATCC BAA-301 / DSM 14385 / NBRC 107922 / TMO</strain>
    </source>
</reference>
<evidence type="ECO:0000313" key="5">
    <source>
        <dbReference type="Proteomes" id="UP000002016"/>
    </source>
</evidence>
<dbReference type="InterPro" id="IPR046947">
    <property type="entry name" value="LytR-like"/>
</dbReference>
<feature type="domain" description="Response regulatory" evidence="2">
    <location>
        <begin position="3"/>
        <end position="111"/>
    </location>
</feature>
<dbReference type="OrthoDB" id="9809318at2"/>
<dbReference type="Pfam" id="PF04397">
    <property type="entry name" value="LytTR"/>
    <property type="match status" value="1"/>
</dbReference>
<dbReference type="RefSeq" id="WP_012002619.1">
    <property type="nucleotide sequence ID" value="NC_009828.1"/>
</dbReference>
<dbReference type="SMART" id="SM00448">
    <property type="entry name" value="REC"/>
    <property type="match status" value="1"/>
</dbReference>
<feature type="domain" description="HTH LytTR-type" evidence="3">
    <location>
        <begin position="121"/>
        <end position="223"/>
    </location>
</feature>
<dbReference type="Pfam" id="PF00072">
    <property type="entry name" value="Response_reg"/>
    <property type="match status" value="1"/>
</dbReference>
<organism evidence="4 5">
    <name type="scientific">Pseudothermotoga lettingae (strain ATCC BAA-301 / DSM 14385 / NBRC 107922 / TMO)</name>
    <name type="common">Thermotoga lettingae</name>
    <dbReference type="NCBI Taxonomy" id="416591"/>
    <lineage>
        <taxon>Bacteria</taxon>
        <taxon>Thermotogati</taxon>
        <taxon>Thermotogota</taxon>
        <taxon>Thermotogae</taxon>
        <taxon>Thermotogales</taxon>
        <taxon>Thermotogaceae</taxon>
        <taxon>Pseudothermotoga</taxon>
    </lineage>
</organism>
<reference evidence="4 5" key="2">
    <citation type="journal article" date="2009" name="Proc. Natl. Acad. Sci. U.S.A.">
        <title>On the chimeric nature, thermophilic origin, and phylogenetic placement of the Thermotogales.</title>
        <authorList>
            <person name="Zhaxybayeva O."/>
            <person name="Swithers K.S."/>
            <person name="Lapierre P."/>
            <person name="Fournier G.P."/>
            <person name="Bickhart D.M."/>
            <person name="DeBoy R.T."/>
            <person name="Nelson K.E."/>
            <person name="Nesbo C.L."/>
            <person name="Doolittle W.F."/>
            <person name="Gogarten J.P."/>
            <person name="Noll K.M."/>
        </authorList>
    </citation>
    <scope>NUCLEOTIDE SEQUENCE [LARGE SCALE GENOMIC DNA]</scope>
    <source>
        <strain evidence="5">ATCC BAA-301 / DSM 14385 / NBRC 107922 / TMO</strain>
    </source>
</reference>
<dbReference type="eggNOG" id="COG3279">
    <property type="taxonomic scope" value="Bacteria"/>
</dbReference>
<dbReference type="PROSITE" id="PS50110">
    <property type="entry name" value="RESPONSE_REGULATORY"/>
    <property type="match status" value="1"/>
</dbReference>
<feature type="modified residue" description="4-aspartylphosphate" evidence="1">
    <location>
        <position position="52"/>
    </location>
</feature>
<name>A8F4Q4_PSELT</name>
<evidence type="ECO:0000313" key="4">
    <source>
        <dbReference type="EMBL" id="ABV33138.1"/>
    </source>
</evidence>
<accession>A8F4Q4</accession>
<dbReference type="AlphaFoldDB" id="A8F4Q4"/>
<evidence type="ECO:0000259" key="3">
    <source>
        <dbReference type="PROSITE" id="PS50930"/>
    </source>
</evidence>
<protein>
    <submittedName>
        <fullName evidence="4">Two component transcriptional regulator, LytTR family</fullName>
    </submittedName>
</protein>
<dbReference type="GO" id="GO:0000156">
    <property type="term" value="F:phosphorelay response regulator activity"/>
    <property type="evidence" value="ECO:0007669"/>
    <property type="project" value="InterPro"/>
</dbReference>
<dbReference type="PANTHER" id="PTHR37299:SF1">
    <property type="entry name" value="STAGE 0 SPORULATION PROTEIN A HOMOLOG"/>
    <property type="match status" value="1"/>
</dbReference>